<reference evidence="1" key="1">
    <citation type="submission" date="2022-11" db="EMBL/GenBank/DDBJ databases">
        <title>Genome Sequence of Boeremia exigua.</title>
        <authorList>
            <person name="Buettner E."/>
        </authorList>
    </citation>
    <scope>NUCLEOTIDE SEQUENCE</scope>
    <source>
        <strain evidence="1">CU02</strain>
    </source>
</reference>
<name>A0ACC2IP33_9PLEO</name>
<gene>
    <name evidence="1" type="ORF">OPT61_g1704</name>
</gene>
<proteinExistence type="predicted"/>
<organism evidence="1 2">
    <name type="scientific">Boeremia exigua</name>
    <dbReference type="NCBI Taxonomy" id="749465"/>
    <lineage>
        <taxon>Eukaryota</taxon>
        <taxon>Fungi</taxon>
        <taxon>Dikarya</taxon>
        <taxon>Ascomycota</taxon>
        <taxon>Pezizomycotina</taxon>
        <taxon>Dothideomycetes</taxon>
        <taxon>Pleosporomycetidae</taxon>
        <taxon>Pleosporales</taxon>
        <taxon>Pleosporineae</taxon>
        <taxon>Didymellaceae</taxon>
        <taxon>Boeremia</taxon>
    </lineage>
</organism>
<sequence>MTAYSATVDTHHGAQSLQRASSDIVATQARVDLAPRTAVLSSGALSQTRDCRWKRGRPLIFSSRTFGTKQASLNTQACTVVAQPAAPGTAGQTPEKVVIPPSRSHQHMEETGDTATPGEHEICEEHEILHSSLSAPQQTDHAIDISTSSKTGMGNALASLTDTHDVGREDRTARRPELELNMQLGSLNESTTDEVAETDYTPSSSDQSDGNLEKDNVEAEDAEAEDARAEDAQEENIETHEPLQYQIPEEVLRAAMGAPENTKASFWSSNLYRGPEDKKILVHYCKTKELSERVAQHFVGETVVGFDIEWKPWAHALSVKHNVSLIQLACENRIALFHIAQFSGSTAAQIMPPTLKTILESPDVYKVGVAVKADLSRVAKYLDVEPQGVFELSRLHNLVQYSVTDPSKVTKKVVSLATQVQQHLKLPLYKGGDLVDDPEDTSNVRSSDWSLPLNNQQIHYAAADAYAGFRLYDVLEEKRKKLKPTPPRPLVCDYDSKPKPRSSDSKPRKRRTANTKTNGAVSAVAESSSPTEHAQEREEDTEEEPKQSQDTEEYETAQEDLVDGHQLEGEYSASSGESYGPTDEGDDDDGLVDSAHLQVKKETATQADTNQRRVGRINLSWLKGPDPGYPVLPEPPISEDSYISSDGDLVDTSIPSHDGKPSETSDGNGDTDDFDDPELEEAMHRLTIDSDGVLREASESASIVSTPAPPERSDLSAGKMEANPNASEGKTEDNSTDEEQHLIDLLNDPEVAVYLHASTQPPVSPHVAPPSADTPTAPSNASLHTPEYNLATSWAQTYLASTIPSPASRAPSHIRATIPHLRAYNMWRHQGLSLGEIARHLRDPPLLESTVGSYVLQAITLEKMEYEEEEVKKVLMDMPAALRRGKWKRLAEKVGAK</sequence>
<comment type="caution">
    <text evidence="1">The sequence shown here is derived from an EMBL/GenBank/DDBJ whole genome shotgun (WGS) entry which is preliminary data.</text>
</comment>
<evidence type="ECO:0000313" key="2">
    <source>
        <dbReference type="Proteomes" id="UP001153331"/>
    </source>
</evidence>
<keyword evidence="2" id="KW-1185">Reference proteome</keyword>
<dbReference type="EMBL" id="JAPHNI010000071">
    <property type="protein sequence ID" value="KAJ8116990.1"/>
    <property type="molecule type" value="Genomic_DNA"/>
</dbReference>
<evidence type="ECO:0000313" key="1">
    <source>
        <dbReference type="EMBL" id="KAJ8116990.1"/>
    </source>
</evidence>
<protein>
    <submittedName>
        <fullName evidence="1">Uncharacterized protein</fullName>
    </submittedName>
</protein>
<accession>A0ACC2IP33</accession>
<dbReference type="Proteomes" id="UP001153331">
    <property type="component" value="Unassembled WGS sequence"/>
</dbReference>